<keyword evidence="2" id="KW-0812">Transmembrane</keyword>
<reference evidence="3 4" key="1">
    <citation type="submission" date="2019-05" db="EMBL/GenBank/DDBJ databases">
        <title>Another draft genome of Portunus trituberculatus and its Hox gene families provides insights of decapod evolution.</title>
        <authorList>
            <person name="Jeong J.-H."/>
            <person name="Song I."/>
            <person name="Kim S."/>
            <person name="Choi T."/>
            <person name="Kim D."/>
            <person name="Ryu S."/>
            <person name="Kim W."/>
        </authorList>
    </citation>
    <scope>NUCLEOTIDE SEQUENCE [LARGE SCALE GENOMIC DNA]</scope>
    <source>
        <tissue evidence="3">Muscle</tissue>
    </source>
</reference>
<evidence type="ECO:0000313" key="3">
    <source>
        <dbReference type="EMBL" id="MPC35562.1"/>
    </source>
</evidence>
<evidence type="ECO:0000313" key="4">
    <source>
        <dbReference type="Proteomes" id="UP000324222"/>
    </source>
</evidence>
<keyword evidence="2" id="KW-1133">Transmembrane helix</keyword>
<feature type="transmembrane region" description="Helical" evidence="2">
    <location>
        <begin position="74"/>
        <end position="104"/>
    </location>
</feature>
<name>A0A5B7EN01_PORTR</name>
<proteinExistence type="predicted"/>
<organism evidence="3 4">
    <name type="scientific">Portunus trituberculatus</name>
    <name type="common">Swimming crab</name>
    <name type="synonym">Neptunus trituberculatus</name>
    <dbReference type="NCBI Taxonomy" id="210409"/>
    <lineage>
        <taxon>Eukaryota</taxon>
        <taxon>Metazoa</taxon>
        <taxon>Ecdysozoa</taxon>
        <taxon>Arthropoda</taxon>
        <taxon>Crustacea</taxon>
        <taxon>Multicrustacea</taxon>
        <taxon>Malacostraca</taxon>
        <taxon>Eumalacostraca</taxon>
        <taxon>Eucarida</taxon>
        <taxon>Decapoda</taxon>
        <taxon>Pleocyemata</taxon>
        <taxon>Brachyura</taxon>
        <taxon>Eubrachyura</taxon>
        <taxon>Portunoidea</taxon>
        <taxon>Portunidae</taxon>
        <taxon>Portuninae</taxon>
        <taxon>Portunus</taxon>
    </lineage>
</organism>
<feature type="region of interest" description="Disordered" evidence="1">
    <location>
        <begin position="107"/>
        <end position="126"/>
    </location>
</feature>
<protein>
    <submittedName>
        <fullName evidence="3">Uncharacterized protein</fullName>
    </submittedName>
</protein>
<keyword evidence="2" id="KW-0472">Membrane</keyword>
<sequence>MLVKNGCDGEGVNRRVGEVMYIIRSGYESPPGAKPYRKRRHTPLPLSLTHSLTHLPGTRLELRMLDLTPIERELFVYEGVLVVVMVVIVVVVVVVVVVSGVVYVSSPTQESSQGHTGRLTSLPSRR</sequence>
<dbReference type="AlphaFoldDB" id="A0A5B7EN01"/>
<accession>A0A5B7EN01</accession>
<comment type="caution">
    <text evidence="3">The sequence shown here is derived from an EMBL/GenBank/DDBJ whole genome shotgun (WGS) entry which is preliminary data.</text>
</comment>
<evidence type="ECO:0000256" key="1">
    <source>
        <dbReference type="SAM" id="MobiDB-lite"/>
    </source>
</evidence>
<dbReference type="EMBL" id="VSRR010003304">
    <property type="protein sequence ID" value="MPC35562.1"/>
    <property type="molecule type" value="Genomic_DNA"/>
</dbReference>
<gene>
    <name evidence="3" type="ORF">E2C01_028987</name>
</gene>
<dbReference type="Proteomes" id="UP000324222">
    <property type="component" value="Unassembled WGS sequence"/>
</dbReference>
<keyword evidence="4" id="KW-1185">Reference proteome</keyword>
<evidence type="ECO:0000256" key="2">
    <source>
        <dbReference type="SAM" id="Phobius"/>
    </source>
</evidence>